<dbReference type="InterPro" id="IPR001294">
    <property type="entry name" value="Phytochrome"/>
</dbReference>
<dbReference type="InterPro" id="IPR013654">
    <property type="entry name" value="PAS_2"/>
</dbReference>
<dbReference type="Gene3D" id="3.30.450.270">
    <property type="match status" value="1"/>
</dbReference>
<evidence type="ECO:0000259" key="11">
    <source>
        <dbReference type="PROSITE" id="PS50046"/>
    </source>
</evidence>
<dbReference type="InterPro" id="IPR043150">
    <property type="entry name" value="Phytochrome_PHY_sf"/>
</dbReference>
<dbReference type="PROSITE" id="PS50109">
    <property type="entry name" value="HIS_KIN"/>
    <property type="match status" value="1"/>
</dbReference>
<keyword evidence="14" id="KW-1185">Reference proteome</keyword>
<keyword evidence="8" id="KW-0418">Kinase</keyword>
<evidence type="ECO:0000313" key="14">
    <source>
        <dbReference type="Proteomes" id="UP000466586"/>
    </source>
</evidence>
<dbReference type="GO" id="GO:0000156">
    <property type="term" value="F:phosphorelay response regulator activity"/>
    <property type="evidence" value="ECO:0007669"/>
    <property type="project" value="TreeGrafter"/>
</dbReference>
<dbReference type="Gene3D" id="3.30.565.10">
    <property type="entry name" value="Histidine kinase-like ATPase, C-terminal domain"/>
    <property type="match status" value="1"/>
</dbReference>
<name>A0A7K1YEY2_9SPHI</name>
<protein>
    <recommendedName>
        <fullName evidence="3">histidine kinase</fullName>
        <ecNumber evidence="3">2.7.13.3</ecNumber>
    </recommendedName>
</protein>
<evidence type="ECO:0000259" key="12">
    <source>
        <dbReference type="PROSITE" id="PS50109"/>
    </source>
</evidence>
<dbReference type="GO" id="GO:0007234">
    <property type="term" value="P:osmosensory signaling via phosphorelay pathway"/>
    <property type="evidence" value="ECO:0007669"/>
    <property type="project" value="TreeGrafter"/>
</dbReference>
<dbReference type="Pfam" id="PF02518">
    <property type="entry name" value="HATPase_c"/>
    <property type="match status" value="1"/>
</dbReference>
<keyword evidence="9" id="KW-0157">Chromophore</keyword>
<keyword evidence="7" id="KW-0808">Transferase</keyword>
<evidence type="ECO:0000256" key="4">
    <source>
        <dbReference type="ARBA" id="ARBA00022543"/>
    </source>
</evidence>
<dbReference type="SUPFAM" id="SSF47384">
    <property type="entry name" value="Homodimeric domain of signal transducing histidine kinase"/>
    <property type="match status" value="1"/>
</dbReference>
<dbReference type="SMART" id="SM00388">
    <property type="entry name" value="HisKA"/>
    <property type="match status" value="1"/>
</dbReference>
<dbReference type="InterPro" id="IPR016132">
    <property type="entry name" value="Phyto_chromo_attachment"/>
</dbReference>
<evidence type="ECO:0000256" key="1">
    <source>
        <dbReference type="ARBA" id="ARBA00000085"/>
    </source>
</evidence>
<dbReference type="InterPro" id="IPR013515">
    <property type="entry name" value="Phytochrome_cen-reg"/>
</dbReference>
<dbReference type="Pfam" id="PF08446">
    <property type="entry name" value="PAS_2"/>
    <property type="match status" value="1"/>
</dbReference>
<dbReference type="GO" id="GO:0006355">
    <property type="term" value="P:regulation of DNA-templated transcription"/>
    <property type="evidence" value="ECO:0007669"/>
    <property type="project" value="InterPro"/>
</dbReference>
<dbReference type="Pfam" id="PF00360">
    <property type="entry name" value="PHY"/>
    <property type="match status" value="1"/>
</dbReference>
<dbReference type="InterPro" id="IPR029016">
    <property type="entry name" value="GAF-like_dom_sf"/>
</dbReference>
<dbReference type="InterPro" id="IPR003594">
    <property type="entry name" value="HATPase_dom"/>
</dbReference>
<keyword evidence="10" id="KW-0675">Receptor</keyword>
<accession>A0A7K1YEY2</accession>
<dbReference type="InterPro" id="IPR003661">
    <property type="entry name" value="HisK_dim/P_dom"/>
</dbReference>
<reference evidence="13 14" key="1">
    <citation type="submission" date="2019-11" db="EMBL/GenBank/DDBJ databases">
        <title>Pedobacter sp. HMF7647 Genome sequencing and assembly.</title>
        <authorList>
            <person name="Kang H."/>
            <person name="Kim H."/>
            <person name="Joh K."/>
        </authorList>
    </citation>
    <scope>NUCLEOTIDE SEQUENCE [LARGE SCALE GENOMIC DNA]</scope>
    <source>
        <strain evidence="13 14">HMF7647</strain>
    </source>
</reference>
<dbReference type="PANTHER" id="PTHR42878:SF15">
    <property type="entry name" value="BACTERIOPHYTOCHROME"/>
    <property type="match status" value="1"/>
</dbReference>
<organism evidence="13 14">
    <name type="scientific">Hufsiella arboris</name>
    <dbReference type="NCBI Taxonomy" id="2695275"/>
    <lineage>
        <taxon>Bacteria</taxon>
        <taxon>Pseudomonadati</taxon>
        <taxon>Bacteroidota</taxon>
        <taxon>Sphingobacteriia</taxon>
        <taxon>Sphingobacteriales</taxon>
        <taxon>Sphingobacteriaceae</taxon>
        <taxon>Hufsiella</taxon>
    </lineage>
</organism>
<comment type="caution">
    <text evidence="13">The sequence shown here is derived from an EMBL/GenBank/DDBJ whole genome shotgun (WGS) entry which is preliminary data.</text>
</comment>
<dbReference type="SUPFAM" id="SSF55781">
    <property type="entry name" value="GAF domain-like"/>
    <property type="match status" value="2"/>
</dbReference>
<dbReference type="CDD" id="cd00082">
    <property type="entry name" value="HisKA"/>
    <property type="match status" value="1"/>
</dbReference>
<dbReference type="PRINTS" id="PR01033">
    <property type="entry name" value="PHYTOCHROME"/>
</dbReference>
<dbReference type="Pfam" id="PF00512">
    <property type="entry name" value="HisKA"/>
    <property type="match status" value="1"/>
</dbReference>
<dbReference type="InterPro" id="IPR050351">
    <property type="entry name" value="BphY/WalK/GraS-like"/>
</dbReference>
<keyword evidence="4" id="KW-0600">Photoreceptor protein</keyword>
<dbReference type="Gene3D" id="3.30.450.20">
    <property type="entry name" value="PAS domain"/>
    <property type="match status" value="1"/>
</dbReference>
<dbReference type="InterPro" id="IPR036890">
    <property type="entry name" value="HATPase_C_sf"/>
</dbReference>
<dbReference type="Proteomes" id="UP000466586">
    <property type="component" value="Unassembled WGS sequence"/>
</dbReference>
<evidence type="ECO:0000256" key="8">
    <source>
        <dbReference type="ARBA" id="ARBA00022777"/>
    </source>
</evidence>
<sequence length="747" mass="84124">MFKYDLSNCDQEPIHIPGKIQSHGFLVAVNEDLAISFCSENVFTFLGVNGASLLNQPIEALEAYLSREKAGRGYLRQYILLNDDAELFKRMNTQVFIGSISFNLIINSATPYYLLEFEPEASNLQVDLQQQVGRSLSEMLADKQLDTLLKNAAEQIRRIIQYDRVMVYKFHEDGHGEVVAEARDENLESWMGLHYPASDIPKQARELYKQNLVRLIADVYSEPSSILITAAGKNSTSLDLTCSTLRAVSPVHIQYLKNMGVASSFSVSIMDQGALWGLIACHNYSPRFINFRQRESAKLIGQVLSSAISFRQQEEHQQKSARARSTVETITRQLLRNVRVQEALINDDVTMQSAIESTGAALYFENELHTTGNVPEKSFIEDLITWLDETSSEEVYQTSGLSADLPEAIRYKDIASGILACKLSQGLKEYMIWFRPELITTVTWAGNPEKPVEIDEHGLTHISPRHSFDAWSQEVKNASLAWTEYDIDAALLLRDEVNYSISRRATELRILNEKLREAYAELDTFSYTISHDLKHPLTTIKSYSQLIHREAEADSKIRQMAGRIQDGAVKMQVMIEEVLQYSKIGQSKTAIKAIDMRKLLEDLRNDLLVASDNPKLTINIGNTPELHGDETMISQVFSNLLGNAVKYSSKTDHPAVIIGGEVMDENTISYSVSDNGIGIAPLEQERIFDLFSRAKEVNEFEGTGVGLAIVKRILDKHYGKIRVESQPGQGSVFHVMFRRYDAAELTP</sequence>
<dbReference type="Gene3D" id="3.30.450.40">
    <property type="match status" value="1"/>
</dbReference>
<comment type="similarity">
    <text evidence="2">In the N-terminal section; belongs to the phytochrome family.</text>
</comment>
<dbReference type="PROSITE" id="PS50046">
    <property type="entry name" value="PHYTOCHROME_2"/>
    <property type="match status" value="1"/>
</dbReference>
<dbReference type="RefSeq" id="WP_160846320.1">
    <property type="nucleotide sequence ID" value="NZ_WVHT01000014.1"/>
</dbReference>
<dbReference type="GO" id="GO:0000155">
    <property type="term" value="F:phosphorelay sensor kinase activity"/>
    <property type="evidence" value="ECO:0007669"/>
    <property type="project" value="InterPro"/>
</dbReference>
<evidence type="ECO:0000256" key="7">
    <source>
        <dbReference type="ARBA" id="ARBA00022679"/>
    </source>
</evidence>
<evidence type="ECO:0000256" key="6">
    <source>
        <dbReference type="ARBA" id="ARBA00022606"/>
    </source>
</evidence>
<evidence type="ECO:0000256" key="10">
    <source>
        <dbReference type="ARBA" id="ARBA00023170"/>
    </source>
</evidence>
<dbReference type="InterPro" id="IPR035965">
    <property type="entry name" value="PAS-like_dom_sf"/>
</dbReference>
<dbReference type="SMART" id="SM00065">
    <property type="entry name" value="GAF"/>
    <property type="match status" value="1"/>
</dbReference>
<evidence type="ECO:0000256" key="2">
    <source>
        <dbReference type="ARBA" id="ARBA00006402"/>
    </source>
</evidence>
<gene>
    <name evidence="13" type="ORF">GS399_19420</name>
</gene>
<evidence type="ECO:0000256" key="9">
    <source>
        <dbReference type="ARBA" id="ARBA00022991"/>
    </source>
</evidence>
<keyword evidence="5" id="KW-0597">Phosphoprotein</keyword>
<proteinExistence type="inferred from homology"/>
<dbReference type="AlphaFoldDB" id="A0A7K1YEY2"/>
<evidence type="ECO:0000256" key="3">
    <source>
        <dbReference type="ARBA" id="ARBA00012438"/>
    </source>
</evidence>
<dbReference type="SMART" id="SM00387">
    <property type="entry name" value="HATPase_c"/>
    <property type="match status" value="1"/>
</dbReference>
<dbReference type="FunFam" id="3.30.565.10:FF:000006">
    <property type="entry name" value="Sensor histidine kinase WalK"/>
    <property type="match status" value="1"/>
</dbReference>
<dbReference type="SUPFAM" id="SSF55874">
    <property type="entry name" value="ATPase domain of HSP90 chaperone/DNA topoisomerase II/histidine kinase"/>
    <property type="match status" value="1"/>
</dbReference>
<dbReference type="GO" id="GO:0009881">
    <property type="term" value="F:photoreceptor activity"/>
    <property type="evidence" value="ECO:0007669"/>
    <property type="project" value="UniProtKB-KW"/>
</dbReference>
<evidence type="ECO:0000313" key="13">
    <source>
        <dbReference type="EMBL" id="MXV53142.1"/>
    </source>
</evidence>
<dbReference type="SUPFAM" id="SSF55785">
    <property type="entry name" value="PYP-like sensor domain (PAS domain)"/>
    <property type="match status" value="1"/>
</dbReference>
<feature type="domain" description="Histidine kinase" evidence="12">
    <location>
        <begin position="528"/>
        <end position="741"/>
    </location>
</feature>
<evidence type="ECO:0000256" key="5">
    <source>
        <dbReference type="ARBA" id="ARBA00022553"/>
    </source>
</evidence>
<dbReference type="Gene3D" id="1.10.287.130">
    <property type="match status" value="1"/>
</dbReference>
<dbReference type="InterPro" id="IPR036097">
    <property type="entry name" value="HisK_dim/P_sf"/>
</dbReference>
<dbReference type="EC" id="2.7.13.3" evidence="3"/>
<feature type="domain" description="Phytochrome chromophore attachment site" evidence="11">
    <location>
        <begin position="144"/>
        <end position="306"/>
    </location>
</feature>
<dbReference type="GO" id="GO:0009584">
    <property type="term" value="P:detection of visible light"/>
    <property type="evidence" value="ECO:0007669"/>
    <property type="project" value="InterPro"/>
</dbReference>
<dbReference type="Pfam" id="PF01590">
    <property type="entry name" value="GAF"/>
    <property type="match status" value="1"/>
</dbReference>
<dbReference type="PANTHER" id="PTHR42878">
    <property type="entry name" value="TWO-COMPONENT HISTIDINE KINASE"/>
    <property type="match status" value="1"/>
</dbReference>
<dbReference type="GO" id="GO:0030295">
    <property type="term" value="F:protein kinase activator activity"/>
    <property type="evidence" value="ECO:0007669"/>
    <property type="project" value="TreeGrafter"/>
</dbReference>
<keyword evidence="6" id="KW-0716">Sensory transduction</keyword>
<comment type="catalytic activity">
    <reaction evidence="1">
        <text>ATP + protein L-histidine = ADP + protein N-phospho-L-histidine.</text>
        <dbReference type="EC" id="2.7.13.3"/>
    </reaction>
</comment>
<dbReference type="InterPro" id="IPR005467">
    <property type="entry name" value="His_kinase_dom"/>
</dbReference>
<dbReference type="InterPro" id="IPR003018">
    <property type="entry name" value="GAF"/>
</dbReference>
<dbReference type="EMBL" id="WVHT01000014">
    <property type="protein sequence ID" value="MXV53142.1"/>
    <property type="molecule type" value="Genomic_DNA"/>
</dbReference>